<evidence type="ECO:0000313" key="2">
    <source>
        <dbReference type="Proteomes" id="UP000245626"/>
    </source>
</evidence>
<name>A0ACD0NS63_9BASI</name>
<evidence type="ECO:0000313" key="1">
    <source>
        <dbReference type="EMBL" id="PWN48643.1"/>
    </source>
</evidence>
<reference evidence="1 2" key="1">
    <citation type="journal article" date="2018" name="Mol. Biol. Evol.">
        <title>Broad Genomic Sampling Reveals a Smut Pathogenic Ancestry of the Fungal Clade Ustilaginomycotina.</title>
        <authorList>
            <person name="Kijpornyongpan T."/>
            <person name="Mondo S.J."/>
            <person name="Barry K."/>
            <person name="Sandor L."/>
            <person name="Lee J."/>
            <person name="Lipzen A."/>
            <person name="Pangilinan J."/>
            <person name="LaButti K."/>
            <person name="Hainaut M."/>
            <person name="Henrissat B."/>
            <person name="Grigoriev I.V."/>
            <person name="Spatafora J.W."/>
            <person name="Aime M.C."/>
        </authorList>
    </citation>
    <scope>NUCLEOTIDE SEQUENCE [LARGE SCALE GENOMIC DNA]</scope>
    <source>
        <strain evidence="1 2">SA 807</strain>
    </source>
</reference>
<protein>
    <submittedName>
        <fullName evidence="1">Uncharacterized protein</fullName>
    </submittedName>
</protein>
<organism evidence="1 2">
    <name type="scientific">Violaceomyces palustris</name>
    <dbReference type="NCBI Taxonomy" id="1673888"/>
    <lineage>
        <taxon>Eukaryota</taxon>
        <taxon>Fungi</taxon>
        <taxon>Dikarya</taxon>
        <taxon>Basidiomycota</taxon>
        <taxon>Ustilaginomycotina</taxon>
        <taxon>Ustilaginomycetes</taxon>
        <taxon>Violaceomycetales</taxon>
        <taxon>Violaceomycetaceae</taxon>
        <taxon>Violaceomyces</taxon>
    </lineage>
</organism>
<sequence length="180" mass="19783">MNAATTPNSSSSSAKPATEEHPINTPSWHKDLPQPSQREILNITADELAQLIQDEEEKGLAPGASRDFLVIDVRRADCETLIPGAINLPAHSFLPSLPSLLPLLSPIPLLIFHCGKNNGRGTRCAQWFSDALEKDLGMKEEEIREKVKLLKGGHVGWVEKFGKVGLEKRAHREGLKALQL</sequence>
<proteinExistence type="predicted"/>
<gene>
    <name evidence="1" type="ORF">IE53DRAFT_347123</name>
</gene>
<dbReference type="Proteomes" id="UP000245626">
    <property type="component" value="Unassembled WGS sequence"/>
</dbReference>
<accession>A0ACD0NS63</accession>
<dbReference type="EMBL" id="KZ820165">
    <property type="protein sequence ID" value="PWN48643.1"/>
    <property type="molecule type" value="Genomic_DNA"/>
</dbReference>
<keyword evidence="2" id="KW-1185">Reference proteome</keyword>